<dbReference type="OrthoDB" id="1363847at2"/>
<reference evidence="1 2" key="1">
    <citation type="journal article" date="2019" name="Environ. Microbiol.">
        <title>Species interactions and distinct microbial communities in high Arctic permafrost affected cryosols are associated with the CH4 and CO2 gas fluxes.</title>
        <authorList>
            <person name="Altshuler I."/>
            <person name="Hamel J."/>
            <person name="Turney S."/>
            <person name="Magnuson E."/>
            <person name="Levesque R."/>
            <person name="Greer C."/>
            <person name="Whyte L.G."/>
        </authorList>
    </citation>
    <scope>NUCLEOTIDE SEQUENCE [LARGE SCALE GENOMIC DNA]</scope>
    <source>
        <strain evidence="1 2">42</strain>
    </source>
</reference>
<keyword evidence="2" id="KW-1185">Reference proteome</keyword>
<sequence>MIQKTITPKDKIVNLSFEIPKNYVGKALKVSIDFEDENDQIESSLSPEEFAKWIEIAEKSPTMSLEKFNEKWEEKKLKIQNNIR</sequence>
<dbReference type="EMBL" id="RCZH01000002">
    <property type="protein sequence ID" value="TPG44529.1"/>
    <property type="molecule type" value="Genomic_DNA"/>
</dbReference>
<dbReference type="RefSeq" id="WP_140503739.1">
    <property type="nucleotide sequence ID" value="NZ_RCZH01000002.1"/>
</dbReference>
<evidence type="ECO:0000313" key="2">
    <source>
        <dbReference type="Proteomes" id="UP000319700"/>
    </source>
</evidence>
<organism evidence="1 2">
    <name type="scientific">Flavobacterium pectinovorum</name>
    <dbReference type="NCBI Taxonomy" id="29533"/>
    <lineage>
        <taxon>Bacteria</taxon>
        <taxon>Pseudomonadati</taxon>
        <taxon>Bacteroidota</taxon>
        <taxon>Flavobacteriia</taxon>
        <taxon>Flavobacteriales</taxon>
        <taxon>Flavobacteriaceae</taxon>
        <taxon>Flavobacterium</taxon>
    </lineage>
</organism>
<dbReference type="Proteomes" id="UP000319700">
    <property type="component" value="Unassembled WGS sequence"/>
</dbReference>
<dbReference type="STRING" id="29533.SAMN05444387_1676"/>
<protein>
    <submittedName>
        <fullName evidence="1">Uncharacterized protein</fullName>
    </submittedName>
</protein>
<evidence type="ECO:0000313" key="1">
    <source>
        <dbReference type="EMBL" id="TPG44529.1"/>
    </source>
</evidence>
<gene>
    <name evidence="1" type="ORF">EAH81_03370</name>
</gene>
<comment type="caution">
    <text evidence="1">The sequence shown here is derived from an EMBL/GenBank/DDBJ whole genome shotgun (WGS) entry which is preliminary data.</text>
</comment>
<dbReference type="AlphaFoldDB" id="A0A502F5Z7"/>
<name>A0A502F5Z7_9FLAO</name>
<accession>A0A502F5Z7</accession>
<proteinExistence type="predicted"/>